<gene>
    <name evidence="2" type="ORF">M9978_01750</name>
</gene>
<evidence type="ECO:0000313" key="3">
    <source>
        <dbReference type="Proteomes" id="UP001139451"/>
    </source>
</evidence>
<evidence type="ECO:0000256" key="1">
    <source>
        <dbReference type="SAM" id="MobiDB-lite"/>
    </source>
</evidence>
<organism evidence="2 3">
    <name type="scientific">Sphingomonas tagetis</name>
    <dbReference type="NCBI Taxonomy" id="2949092"/>
    <lineage>
        <taxon>Bacteria</taxon>
        <taxon>Pseudomonadati</taxon>
        <taxon>Pseudomonadota</taxon>
        <taxon>Alphaproteobacteria</taxon>
        <taxon>Sphingomonadales</taxon>
        <taxon>Sphingomonadaceae</taxon>
        <taxon>Sphingomonas</taxon>
    </lineage>
</organism>
<keyword evidence="3" id="KW-1185">Reference proteome</keyword>
<accession>A0A9X2HML2</accession>
<feature type="compositionally biased region" description="Low complexity" evidence="1">
    <location>
        <begin position="92"/>
        <end position="104"/>
    </location>
</feature>
<evidence type="ECO:0000313" key="2">
    <source>
        <dbReference type="EMBL" id="MCP3729140.1"/>
    </source>
</evidence>
<comment type="caution">
    <text evidence="2">The sequence shown here is derived from an EMBL/GenBank/DDBJ whole genome shotgun (WGS) entry which is preliminary data.</text>
</comment>
<protein>
    <submittedName>
        <fullName evidence="2">Uncharacterized protein</fullName>
    </submittedName>
</protein>
<sequence>MTNERHTLPLRAASIWLALAVALLSSLMSSGLPRTTSLGSAFNPATTAVALQPTRAQPRALIEHVRRDDGPASGQGAAISTSLLTVQPAVRPATAAEAPKPAVALRPIAPHAGLDGSPRGPPSA</sequence>
<dbReference type="AlphaFoldDB" id="A0A9X2HML2"/>
<reference evidence="2" key="1">
    <citation type="submission" date="2022-05" db="EMBL/GenBank/DDBJ databases">
        <title>Sphingomonas sp. strain MG17 Genome sequencing and assembly.</title>
        <authorList>
            <person name="Kim I."/>
        </authorList>
    </citation>
    <scope>NUCLEOTIDE SEQUENCE</scope>
    <source>
        <strain evidence="2">MG17</strain>
    </source>
</reference>
<dbReference type="Proteomes" id="UP001139451">
    <property type="component" value="Unassembled WGS sequence"/>
</dbReference>
<dbReference type="EMBL" id="JAMLDX010000001">
    <property type="protein sequence ID" value="MCP3729140.1"/>
    <property type="molecule type" value="Genomic_DNA"/>
</dbReference>
<feature type="region of interest" description="Disordered" evidence="1">
    <location>
        <begin position="91"/>
        <end position="124"/>
    </location>
</feature>
<proteinExistence type="predicted"/>
<dbReference type="RefSeq" id="WP_254291123.1">
    <property type="nucleotide sequence ID" value="NZ_JAMLDX010000001.1"/>
</dbReference>
<name>A0A9X2HML2_9SPHN</name>